<evidence type="ECO:0000256" key="1">
    <source>
        <dbReference type="ARBA" id="ARBA00004370"/>
    </source>
</evidence>
<evidence type="ECO:0000256" key="4">
    <source>
        <dbReference type="ARBA" id="ARBA00022448"/>
    </source>
</evidence>
<keyword evidence="9" id="KW-0249">Electron transport</keyword>
<feature type="transmembrane region" description="Helical" evidence="9">
    <location>
        <begin position="57"/>
        <end position="82"/>
    </location>
</feature>
<keyword evidence="9" id="KW-0679">Respiratory chain</keyword>
<keyword evidence="9" id="KW-0520">NAD</keyword>
<feature type="transmembrane region" description="Helical" evidence="9">
    <location>
        <begin position="6"/>
        <end position="25"/>
    </location>
</feature>
<dbReference type="PANTHER" id="PTHR11058">
    <property type="entry name" value="NADH-UBIQUINONE OXIDOREDUCTASE CHAIN 3"/>
    <property type="match status" value="1"/>
</dbReference>
<dbReference type="PANTHER" id="PTHR11058:SF9">
    <property type="entry name" value="NADH-UBIQUINONE OXIDOREDUCTASE CHAIN 3"/>
    <property type="match status" value="1"/>
</dbReference>
<reference evidence="10" key="1">
    <citation type="journal article" date="2017" name="Mol. Phylogenet. Evol.">
        <title>Curious bivalves: Systematic utility and unusual properties of anomalodesmatan mitochondrial genomes.</title>
        <authorList>
            <person name="Williams S.T."/>
            <person name="Foster P.G."/>
            <person name="Hughes C."/>
            <person name="Harper E.M."/>
            <person name="Taylor J.D."/>
            <person name="Littlewood D.T."/>
            <person name="Dyal P."/>
            <person name="Hopkins K.P."/>
            <person name="Briscoe A.G."/>
        </authorList>
    </citation>
    <scope>NUCLEOTIDE SEQUENCE</scope>
</reference>
<dbReference type="GO" id="GO:0031966">
    <property type="term" value="C:mitochondrial membrane"/>
    <property type="evidence" value="ECO:0007669"/>
    <property type="project" value="UniProtKB-SubCell"/>
</dbReference>
<evidence type="ECO:0000256" key="9">
    <source>
        <dbReference type="RuleBase" id="RU003640"/>
    </source>
</evidence>
<evidence type="ECO:0000313" key="10">
    <source>
        <dbReference type="EMBL" id="AQZ26180.1"/>
    </source>
</evidence>
<evidence type="ECO:0000256" key="5">
    <source>
        <dbReference type="ARBA" id="ARBA00022692"/>
    </source>
</evidence>
<evidence type="ECO:0000256" key="2">
    <source>
        <dbReference type="ARBA" id="ARBA00008472"/>
    </source>
</evidence>
<geneLocation type="mitochondrion" evidence="10"/>
<gene>
    <name evidence="10" type="primary">ND3</name>
</gene>
<evidence type="ECO:0000256" key="8">
    <source>
        <dbReference type="ARBA" id="ARBA00049551"/>
    </source>
</evidence>
<sequence length="118" mass="13245">MMVFFWGVMMSAAISAIMVIISVVVGKVEMVSISKNSSYECGFYSMDSARIPFSLRFFLLVVVFLIFDVEVVLLFPLLSILGSGKMNLSIFICGVVFLLILLFGLIHEWNEGSLNWMN</sequence>
<protein>
    <recommendedName>
        <fullName evidence="3 9">NADH-ubiquinone oxidoreductase chain 3</fullName>
        <ecNumber evidence="9">7.1.1.2</ecNumber>
    </recommendedName>
</protein>
<dbReference type="InterPro" id="IPR000440">
    <property type="entry name" value="NADH_UbQ/plastoQ_OxRdtase_su3"/>
</dbReference>
<keyword evidence="9" id="KW-1278">Translocase</keyword>
<feature type="transmembrane region" description="Helical" evidence="9">
    <location>
        <begin position="88"/>
        <end position="107"/>
    </location>
</feature>
<keyword evidence="4 9" id="KW-0813">Transport</keyword>
<dbReference type="GeneID" id="32229794"/>
<dbReference type="GO" id="GO:0030964">
    <property type="term" value="C:NADH dehydrogenase complex"/>
    <property type="evidence" value="ECO:0007669"/>
    <property type="project" value="TreeGrafter"/>
</dbReference>
<keyword evidence="6 9" id="KW-1133">Transmembrane helix</keyword>
<evidence type="ECO:0000256" key="7">
    <source>
        <dbReference type="ARBA" id="ARBA00023136"/>
    </source>
</evidence>
<comment type="similarity">
    <text evidence="2 9">Belongs to the complex I subunit 3 family.</text>
</comment>
<dbReference type="EC" id="7.1.1.2" evidence="9"/>
<keyword evidence="9 10" id="KW-0496">Mitochondrion</keyword>
<proteinExistence type="inferred from homology"/>
<dbReference type="AlphaFoldDB" id="A0A1U9XPK2"/>
<evidence type="ECO:0000256" key="3">
    <source>
        <dbReference type="ARBA" id="ARBA00021007"/>
    </source>
</evidence>
<keyword evidence="5 9" id="KW-0812">Transmembrane</keyword>
<dbReference type="CTD" id="4537"/>
<keyword evidence="9" id="KW-0830">Ubiquinone</keyword>
<comment type="function">
    <text evidence="9">Core subunit of the mitochondrial membrane respiratory chain NADH dehydrogenase (Complex I) which catalyzes electron transfer from NADH through the respiratory chain, using ubiquinone as an electron acceptor. Essential for the catalytic activity of complex I.</text>
</comment>
<evidence type="ECO:0000256" key="6">
    <source>
        <dbReference type="ARBA" id="ARBA00022989"/>
    </source>
</evidence>
<comment type="subcellular location">
    <subcellularLocation>
        <location evidence="1">Membrane</location>
    </subcellularLocation>
    <subcellularLocation>
        <location evidence="9">Mitochondrion membrane</location>
        <topology evidence="9">Multi-pass membrane protein</topology>
    </subcellularLocation>
</comment>
<dbReference type="EMBL" id="KX815962">
    <property type="protein sequence ID" value="AQZ26180.1"/>
    <property type="molecule type" value="Genomic_DNA"/>
</dbReference>
<dbReference type="Pfam" id="PF00507">
    <property type="entry name" value="Oxidored_q4"/>
    <property type="match status" value="1"/>
</dbReference>
<dbReference type="Gene3D" id="1.20.58.1610">
    <property type="entry name" value="NADH:ubiquinone/plastoquinone oxidoreductase, chain 3"/>
    <property type="match status" value="1"/>
</dbReference>
<dbReference type="InterPro" id="IPR038430">
    <property type="entry name" value="NDAH_ubi_oxred_su3_sf"/>
</dbReference>
<comment type="catalytic activity">
    <reaction evidence="8 9">
        <text>a ubiquinone + NADH + 5 H(+)(in) = a ubiquinol + NAD(+) + 4 H(+)(out)</text>
        <dbReference type="Rhea" id="RHEA:29091"/>
        <dbReference type="Rhea" id="RHEA-COMP:9565"/>
        <dbReference type="Rhea" id="RHEA-COMP:9566"/>
        <dbReference type="ChEBI" id="CHEBI:15378"/>
        <dbReference type="ChEBI" id="CHEBI:16389"/>
        <dbReference type="ChEBI" id="CHEBI:17976"/>
        <dbReference type="ChEBI" id="CHEBI:57540"/>
        <dbReference type="ChEBI" id="CHEBI:57945"/>
        <dbReference type="EC" id="7.1.1.2"/>
    </reaction>
</comment>
<organism evidence="10">
    <name type="scientific">Tropidomya abbreviata</name>
    <dbReference type="NCBI Taxonomy" id="102404"/>
    <lineage>
        <taxon>Eukaryota</taxon>
        <taxon>Metazoa</taxon>
        <taxon>Spiralia</taxon>
        <taxon>Lophotrochozoa</taxon>
        <taxon>Mollusca</taxon>
        <taxon>Bivalvia</taxon>
        <taxon>Autobranchia</taxon>
        <taxon>Heteroconchia</taxon>
        <taxon>Euheterodonta</taxon>
        <taxon>Anomalodesmata</taxon>
        <taxon>Poromyoidea</taxon>
        <taxon>Poromyidae</taxon>
        <taxon>Tropidomya</taxon>
    </lineage>
</organism>
<dbReference type="RefSeq" id="YP_009353872.1">
    <property type="nucleotide sequence ID" value="NC_034304.1"/>
</dbReference>
<accession>A0A1U9XPK2</accession>
<keyword evidence="7 9" id="KW-0472">Membrane</keyword>
<name>A0A1U9XPK2_9BIVA</name>
<dbReference type="GO" id="GO:0008137">
    <property type="term" value="F:NADH dehydrogenase (ubiquinone) activity"/>
    <property type="evidence" value="ECO:0007669"/>
    <property type="project" value="UniProtKB-UniRule"/>
</dbReference>